<dbReference type="Pfam" id="PF00643">
    <property type="entry name" value="zf-B_box"/>
    <property type="match status" value="1"/>
</dbReference>
<reference evidence="4" key="2">
    <citation type="submission" date="2020-11" db="EMBL/GenBank/DDBJ databases">
        <authorList>
            <person name="McCartney M.A."/>
            <person name="Auch B."/>
            <person name="Kono T."/>
            <person name="Mallez S."/>
            <person name="Becker A."/>
            <person name="Gohl D.M."/>
            <person name="Silverstein K.A.T."/>
            <person name="Koren S."/>
            <person name="Bechman K.B."/>
            <person name="Herman A."/>
            <person name="Abrahante J.E."/>
            <person name="Garbe J."/>
        </authorList>
    </citation>
    <scope>NUCLEOTIDE SEQUENCE</scope>
    <source>
        <strain evidence="4">Duluth1</strain>
        <tissue evidence="4">Whole animal</tissue>
    </source>
</reference>
<sequence>MEDLLLKCDIHNNEKVKMFCQNHNQLCCSECVLLNHRQCTNLVLSSESVQKLSVDMQQLSNKIQTILDKLNKFKRIQEASIQSVEGSYGEKLEEIRELRTQLNAALDEQENTTMKEMDEIRLTLQASLQKDIDNCSRLKDELQQLGEAVQGLHNARKKETEFIASRKFLDKIQECESFLKENTCMAGRSIIFQANTDIVQYLSKQSSLGRVVDSMQSFIPDQEMTVTKKCQYNVNISKDTSQSCLIRGICSLPSGAVVIADYNKRVKLLDKHCNVSSHCDVSGSPLDICQITSSEVAVTLGHGGVQFVSVTNGQLVNGNKLQLPHVAVGIAHHRGKLYITSGTALFHYTLTGTLVKKLYENTEAGTTVYKCAVSPAGDKIYVTNYNQHKVLTLATDGSLISTFTDPELQGPWGVHVTPSGQVLVCGYASHTVVRVNREGRKKLSTLATQKDGLNNPMSVCYNIITNLIIVDVDDNIIVMNFQWKKTSI</sequence>
<evidence type="ECO:0000256" key="2">
    <source>
        <dbReference type="SAM" id="Coils"/>
    </source>
</evidence>
<keyword evidence="1" id="KW-0863">Zinc-finger</keyword>
<keyword evidence="5" id="KW-1185">Reference proteome</keyword>
<dbReference type="CDD" id="cd19756">
    <property type="entry name" value="Bbox2"/>
    <property type="match status" value="1"/>
</dbReference>
<dbReference type="SUPFAM" id="SSF57845">
    <property type="entry name" value="B-box zinc-binding domain"/>
    <property type="match status" value="1"/>
</dbReference>
<feature type="coiled-coil region" evidence="2">
    <location>
        <begin position="49"/>
        <end position="155"/>
    </location>
</feature>
<dbReference type="PANTHER" id="PTHR25462">
    <property type="entry name" value="BONUS, ISOFORM C-RELATED"/>
    <property type="match status" value="1"/>
</dbReference>
<name>A0A9D4BVE0_DREPO</name>
<dbReference type="AlphaFoldDB" id="A0A9D4BVE0"/>
<evidence type="ECO:0000259" key="3">
    <source>
        <dbReference type="PROSITE" id="PS50119"/>
    </source>
</evidence>
<keyword evidence="1" id="KW-0479">Metal-binding</keyword>
<dbReference type="Gene3D" id="3.30.160.60">
    <property type="entry name" value="Classic Zinc Finger"/>
    <property type="match status" value="1"/>
</dbReference>
<dbReference type="PROSITE" id="PS50119">
    <property type="entry name" value="ZF_BBOX"/>
    <property type="match status" value="1"/>
</dbReference>
<dbReference type="InterPro" id="IPR047153">
    <property type="entry name" value="TRIM45/56/19-like"/>
</dbReference>
<keyword evidence="2" id="KW-0175">Coiled coil</keyword>
<dbReference type="Proteomes" id="UP000828390">
    <property type="component" value="Unassembled WGS sequence"/>
</dbReference>
<dbReference type="SUPFAM" id="SSF63829">
    <property type="entry name" value="Calcium-dependent phosphotriesterase"/>
    <property type="match status" value="1"/>
</dbReference>
<dbReference type="OrthoDB" id="10665373at2759"/>
<proteinExistence type="predicted"/>
<dbReference type="InterPro" id="IPR011042">
    <property type="entry name" value="6-blade_b-propeller_TolB-like"/>
</dbReference>
<dbReference type="PANTHER" id="PTHR25462:SF296">
    <property type="entry name" value="MEIOTIC P26, ISOFORM F"/>
    <property type="match status" value="1"/>
</dbReference>
<evidence type="ECO:0000313" key="4">
    <source>
        <dbReference type="EMBL" id="KAH3710582.1"/>
    </source>
</evidence>
<organism evidence="4 5">
    <name type="scientific">Dreissena polymorpha</name>
    <name type="common">Zebra mussel</name>
    <name type="synonym">Mytilus polymorpha</name>
    <dbReference type="NCBI Taxonomy" id="45954"/>
    <lineage>
        <taxon>Eukaryota</taxon>
        <taxon>Metazoa</taxon>
        <taxon>Spiralia</taxon>
        <taxon>Lophotrochozoa</taxon>
        <taxon>Mollusca</taxon>
        <taxon>Bivalvia</taxon>
        <taxon>Autobranchia</taxon>
        <taxon>Heteroconchia</taxon>
        <taxon>Euheterodonta</taxon>
        <taxon>Imparidentia</taxon>
        <taxon>Neoheterodontei</taxon>
        <taxon>Myida</taxon>
        <taxon>Dreissenoidea</taxon>
        <taxon>Dreissenidae</taxon>
        <taxon>Dreissena</taxon>
    </lineage>
</organism>
<reference evidence="4" key="1">
    <citation type="journal article" date="2019" name="bioRxiv">
        <title>The Genome of the Zebra Mussel, Dreissena polymorpha: A Resource for Invasive Species Research.</title>
        <authorList>
            <person name="McCartney M.A."/>
            <person name="Auch B."/>
            <person name="Kono T."/>
            <person name="Mallez S."/>
            <person name="Zhang Y."/>
            <person name="Obille A."/>
            <person name="Becker A."/>
            <person name="Abrahante J.E."/>
            <person name="Garbe J."/>
            <person name="Badalamenti J.P."/>
            <person name="Herman A."/>
            <person name="Mangelson H."/>
            <person name="Liachko I."/>
            <person name="Sullivan S."/>
            <person name="Sone E.D."/>
            <person name="Koren S."/>
            <person name="Silverstein K.A.T."/>
            <person name="Beckman K.B."/>
            <person name="Gohl D.M."/>
        </authorList>
    </citation>
    <scope>NUCLEOTIDE SEQUENCE</scope>
    <source>
        <strain evidence="4">Duluth1</strain>
        <tissue evidence="4">Whole animal</tissue>
    </source>
</reference>
<evidence type="ECO:0000256" key="1">
    <source>
        <dbReference type="PROSITE-ProRule" id="PRU00024"/>
    </source>
</evidence>
<dbReference type="GO" id="GO:0008270">
    <property type="term" value="F:zinc ion binding"/>
    <property type="evidence" value="ECO:0007669"/>
    <property type="project" value="UniProtKB-KW"/>
</dbReference>
<gene>
    <name evidence="4" type="ORF">DPMN_070069</name>
</gene>
<dbReference type="Gene3D" id="2.120.10.30">
    <property type="entry name" value="TolB, C-terminal domain"/>
    <property type="match status" value="1"/>
</dbReference>
<keyword evidence="1" id="KW-0862">Zinc</keyword>
<protein>
    <recommendedName>
        <fullName evidence="3">B box-type domain-containing protein</fullName>
    </recommendedName>
</protein>
<evidence type="ECO:0000313" key="5">
    <source>
        <dbReference type="Proteomes" id="UP000828390"/>
    </source>
</evidence>
<accession>A0A9D4BVE0</accession>
<comment type="caution">
    <text evidence="4">The sequence shown here is derived from an EMBL/GenBank/DDBJ whole genome shotgun (WGS) entry which is preliminary data.</text>
</comment>
<dbReference type="InterPro" id="IPR000315">
    <property type="entry name" value="Znf_B-box"/>
</dbReference>
<feature type="domain" description="B box-type" evidence="3">
    <location>
        <begin position="3"/>
        <end position="37"/>
    </location>
</feature>
<dbReference type="EMBL" id="JAIWYP010000014">
    <property type="protein sequence ID" value="KAH3710582.1"/>
    <property type="molecule type" value="Genomic_DNA"/>
</dbReference>